<keyword evidence="2 5" id="KW-0863">Zinc-finger</keyword>
<sequence length="324" mass="37837">MPFCCAYQCNNRSEKVFSLFTIPSGKRDIQRKKQWLHNIGRKDFAPTRRTSLCEQALLDRIAQLERLQENTRRKLVTARKRYLKSENEKSCLKKRIRGPFNEDQMRSMERLSTQVRLRLTCGSRGYNFLREYGYPIPVERTLQRHIQHVKFRPGLLTDIVDPLKMKIFNAHSQNYSAHEVVQKHKLPTARVDLAHVKKLVEEDDKSELKIAPHLNSSCVDPKHYDKMKVKFAFSLFHNDTAAGLRLLVDSGKLEKEALTTAWFISKVFRWFRLMTSRTTKLAFSHAVEASYDDDVKCLKDTLDLFSKLEPQRKHPGNQCKLGSL</sequence>
<dbReference type="InterPro" id="IPR006612">
    <property type="entry name" value="THAP_Znf"/>
</dbReference>
<dbReference type="Pfam" id="PF21788">
    <property type="entry name" value="TNP-like_GBD"/>
    <property type="match status" value="1"/>
</dbReference>
<comment type="caution">
    <text evidence="8">The sequence shown here is derived from an EMBL/GenBank/DDBJ whole genome shotgun (WGS) entry which is preliminary data.</text>
</comment>
<keyword evidence="3" id="KW-0862">Zinc</keyword>
<keyword evidence="6" id="KW-0175">Coiled coil</keyword>
<dbReference type="OrthoDB" id="6781410at2759"/>
<keyword evidence="4 5" id="KW-0238">DNA-binding</keyword>
<proteinExistence type="predicted"/>
<protein>
    <recommendedName>
        <fullName evidence="7">THAP-type domain-containing protein</fullName>
    </recommendedName>
</protein>
<evidence type="ECO:0000256" key="5">
    <source>
        <dbReference type="PROSITE-ProRule" id="PRU00309"/>
    </source>
</evidence>
<dbReference type="SUPFAM" id="SSF57716">
    <property type="entry name" value="Glucocorticoid receptor-like (DNA-binding domain)"/>
    <property type="match status" value="1"/>
</dbReference>
<dbReference type="PROSITE" id="PS50950">
    <property type="entry name" value="ZF_THAP"/>
    <property type="match status" value="1"/>
</dbReference>
<evidence type="ECO:0000313" key="9">
    <source>
        <dbReference type="Proteomes" id="UP000821853"/>
    </source>
</evidence>
<evidence type="ECO:0000256" key="4">
    <source>
        <dbReference type="ARBA" id="ARBA00023125"/>
    </source>
</evidence>
<gene>
    <name evidence="8" type="ORF">HPB48_020382</name>
</gene>
<dbReference type="VEuPathDB" id="VectorBase:HLOH_052452"/>
<keyword evidence="1" id="KW-0479">Metal-binding</keyword>
<dbReference type="AlphaFoldDB" id="A0A9J6FXW5"/>
<evidence type="ECO:0000259" key="7">
    <source>
        <dbReference type="PROSITE" id="PS50950"/>
    </source>
</evidence>
<evidence type="ECO:0000256" key="6">
    <source>
        <dbReference type="SAM" id="Coils"/>
    </source>
</evidence>
<accession>A0A9J6FXW5</accession>
<name>A0A9J6FXW5_HAELO</name>
<feature type="domain" description="THAP-type" evidence="7">
    <location>
        <begin position="1"/>
        <end position="76"/>
    </location>
</feature>
<dbReference type="Pfam" id="PF05485">
    <property type="entry name" value="THAP"/>
    <property type="match status" value="1"/>
</dbReference>
<dbReference type="InterPro" id="IPR048366">
    <property type="entry name" value="TNP-like_GBD"/>
</dbReference>
<evidence type="ECO:0000256" key="2">
    <source>
        <dbReference type="ARBA" id="ARBA00022771"/>
    </source>
</evidence>
<keyword evidence="9" id="KW-1185">Reference proteome</keyword>
<feature type="coiled-coil region" evidence="6">
    <location>
        <begin position="54"/>
        <end position="81"/>
    </location>
</feature>
<dbReference type="GO" id="GO:0008270">
    <property type="term" value="F:zinc ion binding"/>
    <property type="evidence" value="ECO:0007669"/>
    <property type="project" value="UniProtKB-KW"/>
</dbReference>
<evidence type="ECO:0000256" key="3">
    <source>
        <dbReference type="ARBA" id="ARBA00022833"/>
    </source>
</evidence>
<dbReference type="GO" id="GO:0003677">
    <property type="term" value="F:DNA binding"/>
    <property type="evidence" value="ECO:0007669"/>
    <property type="project" value="UniProtKB-UniRule"/>
</dbReference>
<organism evidence="8 9">
    <name type="scientific">Haemaphysalis longicornis</name>
    <name type="common">Bush tick</name>
    <dbReference type="NCBI Taxonomy" id="44386"/>
    <lineage>
        <taxon>Eukaryota</taxon>
        <taxon>Metazoa</taxon>
        <taxon>Ecdysozoa</taxon>
        <taxon>Arthropoda</taxon>
        <taxon>Chelicerata</taxon>
        <taxon>Arachnida</taxon>
        <taxon>Acari</taxon>
        <taxon>Parasitiformes</taxon>
        <taxon>Ixodida</taxon>
        <taxon>Ixodoidea</taxon>
        <taxon>Ixodidae</taxon>
        <taxon>Haemaphysalinae</taxon>
        <taxon>Haemaphysalis</taxon>
    </lineage>
</organism>
<dbReference type="EMBL" id="JABSTR010000004">
    <property type="protein sequence ID" value="KAH9367659.1"/>
    <property type="molecule type" value="Genomic_DNA"/>
</dbReference>
<reference evidence="8 9" key="1">
    <citation type="journal article" date="2020" name="Cell">
        <title>Large-Scale Comparative Analyses of Tick Genomes Elucidate Their Genetic Diversity and Vector Capacities.</title>
        <authorList>
            <consortium name="Tick Genome and Microbiome Consortium (TIGMIC)"/>
            <person name="Jia N."/>
            <person name="Wang J."/>
            <person name="Shi W."/>
            <person name="Du L."/>
            <person name="Sun Y."/>
            <person name="Zhan W."/>
            <person name="Jiang J.F."/>
            <person name="Wang Q."/>
            <person name="Zhang B."/>
            <person name="Ji P."/>
            <person name="Bell-Sakyi L."/>
            <person name="Cui X.M."/>
            <person name="Yuan T.T."/>
            <person name="Jiang B.G."/>
            <person name="Yang W.F."/>
            <person name="Lam T.T."/>
            <person name="Chang Q.C."/>
            <person name="Ding S.J."/>
            <person name="Wang X.J."/>
            <person name="Zhu J.G."/>
            <person name="Ruan X.D."/>
            <person name="Zhao L."/>
            <person name="Wei J.T."/>
            <person name="Ye R.Z."/>
            <person name="Que T.C."/>
            <person name="Du C.H."/>
            <person name="Zhou Y.H."/>
            <person name="Cheng J.X."/>
            <person name="Dai P.F."/>
            <person name="Guo W.B."/>
            <person name="Han X.H."/>
            <person name="Huang E.J."/>
            <person name="Li L.F."/>
            <person name="Wei W."/>
            <person name="Gao Y.C."/>
            <person name="Liu J.Z."/>
            <person name="Shao H.Z."/>
            <person name="Wang X."/>
            <person name="Wang C.C."/>
            <person name="Yang T.C."/>
            <person name="Huo Q.B."/>
            <person name="Li W."/>
            <person name="Chen H.Y."/>
            <person name="Chen S.E."/>
            <person name="Zhou L.G."/>
            <person name="Ni X.B."/>
            <person name="Tian J.H."/>
            <person name="Sheng Y."/>
            <person name="Liu T."/>
            <person name="Pan Y.S."/>
            <person name="Xia L.Y."/>
            <person name="Li J."/>
            <person name="Zhao F."/>
            <person name="Cao W.C."/>
        </authorList>
    </citation>
    <scope>NUCLEOTIDE SEQUENCE [LARGE SCALE GENOMIC DNA]</scope>
    <source>
        <strain evidence="8">HaeL-2018</strain>
    </source>
</reference>
<dbReference type="Proteomes" id="UP000821853">
    <property type="component" value="Chromosome 2"/>
</dbReference>
<evidence type="ECO:0000256" key="1">
    <source>
        <dbReference type="ARBA" id="ARBA00022723"/>
    </source>
</evidence>
<evidence type="ECO:0000313" key="8">
    <source>
        <dbReference type="EMBL" id="KAH9367659.1"/>
    </source>
</evidence>